<dbReference type="OrthoDB" id="8572289at2759"/>
<accession>A0A6P3VZM8</accession>
<dbReference type="InterPro" id="IPR001604">
    <property type="entry name" value="Endo_G_ENPP1-like_dom"/>
</dbReference>
<evidence type="ECO:0000259" key="2">
    <source>
        <dbReference type="SMART" id="SM00477"/>
    </source>
</evidence>
<dbReference type="PANTHER" id="PTHR21472">
    <property type="entry name" value="ENDONUCLEASE DOMAIN-CONTAINING 1 PROTEIN ENDOD1"/>
    <property type="match status" value="1"/>
</dbReference>
<dbReference type="Proteomes" id="UP000515152">
    <property type="component" value="Chromosome 8"/>
</dbReference>
<keyword evidence="5" id="KW-0540">Nuclease</keyword>
<dbReference type="SUPFAM" id="SSF54060">
    <property type="entry name" value="His-Me finger endonucleases"/>
    <property type="match status" value="1"/>
</dbReference>
<dbReference type="GO" id="GO:0003676">
    <property type="term" value="F:nucleic acid binding"/>
    <property type="evidence" value="ECO:0007669"/>
    <property type="project" value="InterPro"/>
</dbReference>
<protein>
    <submittedName>
        <fullName evidence="5">Endonuclease domain-containing 1 protein</fullName>
    </submittedName>
</protein>
<evidence type="ECO:0000313" key="5">
    <source>
        <dbReference type="RefSeq" id="XP_012685425.2"/>
    </source>
</evidence>
<dbReference type="GeneID" id="105902392"/>
<sequence length="292" mass="33911">MVPRVMILACLTTVMVQAEVQEDFSPECREFLFMGTPPRGLEENTLKRICQRYNGKARYVTLYDVVNHIPIYSAYTFKRNDGSKQVDAPWMYEPQLSTVAADREMQPFPLEYEIHNRFEDAQAVLEDYSNTVRFERGHLNPDEHQDLLDDKAATYTLTNIIPQAREFNIGPWQQHEHTLRRRLNNYCRGTAYVVTGVTTSGSMIHKHNAYRVAVPTYLWSAYCCVDYDHNAPFQERSKFPAHAVHGLNEDEGEVVGMSVQQLEGFLRMNTYVDKSFQIFYDDCVPTETKLRQ</sequence>
<dbReference type="KEGG" id="char:105902392"/>
<dbReference type="InterPro" id="IPR020821">
    <property type="entry name" value="ENPP1-3/EXOG-like_nuc-like"/>
</dbReference>
<feature type="domain" description="DNA/RNA non-specific endonuclease/pyrophosphatase/phosphodiesterase" evidence="3">
    <location>
        <begin position="55"/>
        <end position="272"/>
    </location>
</feature>
<feature type="domain" description="ENPP1-3/EXOG-like endonuclease/phosphodiesterase" evidence="2">
    <location>
        <begin position="56"/>
        <end position="262"/>
    </location>
</feature>
<dbReference type="AlphaFoldDB" id="A0A6P3VZM8"/>
<evidence type="ECO:0000313" key="4">
    <source>
        <dbReference type="Proteomes" id="UP000515152"/>
    </source>
</evidence>
<dbReference type="GO" id="GO:0016787">
    <property type="term" value="F:hydrolase activity"/>
    <property type="evidence" value="ECO:0007669"/>
    <property type="project" value="InterPro"/>
</dbReference>
<keyword evidence="5" id="KW-0378">Hydrolase</keyword>
<keyword evidence="5" id="KW-0255">Endonuclease</keyword>
<organism evidence="4 5">
    <name type="scientific">Clupea harengus</name>
    <name type="common">Atlantic herring</name>
    <dbReference type="NCBI Taxonomy" id="7950"/>
    <lineage>
        <taxon>Eukaryota</taxon>
        <taxon>Metazoa</taxon>
        <taxon>Chordata</taxon>
        <taxon>Craniata</taxon>
        <taxon>Vertebrata</taxon>
        <taxon>Euteleostomi</taxon>
        <taxon>Actinopterygii</taxon>
        <taxon>Neopterygii</taxon>
        <taxon>Teleostei</taxon>
        <taxon>Clupei</taxon>
        <taxon>Clupeiformes</taxon>
        <taxon>Clupeoidei</taxon>
        <taxon>Clupeidae</taxon>
        <taxon>Clupea</taxon>
    </lineage>
</organism>
<keyword evidence="1" id="KW-0732">Signal</keyword>
<gene>
    <name evidence="5" type="primary">zgc:172339</name>
</gene>
<proteinExistence type="predicted"/>
<keyword evidence="4" id="KW-1185">Reference proteome</keyword>
<dbReference type="SMART" id="SM00477">
    <property type="entry name" value="NUC"/>
    <property type="match status" value="1"/>
</dbReference>
<feature type="chain" id="PRO_5028236363" evidence="1">
    <location>
        <begin position="19"/>
        <end position="292"/>
    </location>
</feature>
<reference evidence="5" key="1">
    <citation type="submission" date="2025-08" db="UniProtKB">
        <authorList>
            <consortium name="RefSeq"/>
        </authorList>
    </citation>
    <scope>IDENTIFICATION</scope>
</reference>
<dbReference type="GO" id="GO:0004519">
    <property type="term" value="F:endonuclease activity"/>
    <property type="evidence" value="ECO:0007669"/>
    <property type="project" value="UniProtKB-KW"/>
</dbReference>
<name>A0A6P3VZM8_CLUHA</name>
<evidence type="ECO:0000259" key="3">
    <source>
        <dbReference type="SMART" id="SM00892"/>
    </source>
</evidence>
<dbReference type="InterPro" id="IPR044929">
    <property type="entry name" value="DNA/RNA_non-sp_Endonuclease_sf"/>
</dbReference>
<dbReference type="Gene3D" id="3.40.570.10">
    <property type="entry name" value="Extracellular Endonuclease, subunit A"/>
    <property type="match status" value="1"/>
</dbReference>
<dbReference type="SMART" id="SM00892">
    <property type="entry name" value="Endonuclease_NS"/>
    <property type="match status" value="1"/>
</dbReference>
<evidence type="ECO:0000256" key="1">
    <source>
        <dbReference type="SAM" id="SignalP"/>
    </source>
</evidence>
<dbReference type="InterPro" id="IPR044925">
    <property type="entry name" value="His-Me_finger_sf"/>
</dbReference>
<dbReference type="PANTHER" id="PTHR21472:SF19">
    <property type="entry name" value="ZGC:172339"/>
    <property type="match status" value="1"/>
</dbReference>
<dbReference type="Pfam" id="PF01223">
    <property type="entry name" value="Endonuclease_NS"/>
    <property type="match status" value="1"/>
</dbReference>
<dbReference type="InterPro" id="IPR039015">
    <property type="entry name" value="ENDOD1"/>
</dbReference>
<dbReference type="GO" id="GO:0046872">
    <property type="term" value="F:metal ion binding"/>
    <property type="evidence" value="ECO:0007669"/>
    <property type="project" value="InterPro"/>
</dbReference>
<dbReference type="RefSeq" id="XP_012685425.2">
    <property type="nucleotide sequence ID" value="XM_012829971.3"/>
</dbReference>
<feature type="signal peptide" evidence="1">
    <location>
        <begin position="1"/>
        <end position="18"/>
    </location>
</feature>